<organism evidence="1">
    <name type="scientific">Siphoviridae sp. ctn8e14</name>
    <dbReference type="NCBI Taxonomy" id="2827936"/>
    <lineage>
        <taxon>Viruses</taxon>
        <taxon>Duplodnaviria</taxon>
        <taxon>Heunggongvirae</taxon>
        <taxon>Uroviricota</taxon>
        <taxon>Caudoviricetes</taxon>
    </lineage>
</organism>
<sequence>MIADARFWFLCCSWSLSPSAHRPLFYAGIFELLKYLLMIADARFWFLVMLCCHPRPFTPAMQHLEIFELTRCGMIQSFGYEASE</sequence>
<evidence type="ECO:0000313" key="1">
    <source>
        <dbReference type="EMBL" id="DAF58189.1"/>
    </source>
</evidence>
<proteinExistence type="predicted"/>
<protein>
    <submittedName>
        <fullName evidence="1">Uncharacterized protein</fullName>
    </submittedName>
</protein>
<reference evidence="1" key="1">
    <citation type="journal article" date="2021" name="Proc. Natl. Acad. Sci. U.S.A.">
        <title>A Catalog of Tens of Thousands of Viruses from Human Metagenomes Reveals Hidden Associations with Chronic Diseases.</title>
        <authorList>
            <person name="Tisza M.J."/>
            <person name="Buck C.B."/>
        </authorList>
    </citation>
    <scope>NUCLEOTIDE SEQUENCE</scope>
    <source>
        <strain evidence="1">Ctn8e14</strain>
    </source>
</reference>
<name>A0A8S5T4C1_9CAUD</name>
<dbReference type="EMBL" id="BK032747">
    <property type="protein sequence ID" value="DAF58189.1"/>
    <property type="molecule type" value="Genomic_DNA"/>
</dbReference>
<accession>A0A8S5T4C1</accession>